<reference evidence="9 10" key="1">
    <citation type="submission" date="2024-09" db="EMBL/GenBank/DDBJ databases">
        <title>Floridaenema gen nov. (Aerosakkonemataceae, Aerosakkonematales ord. nov., Cyanobacteria) from benthic tropical and subtropical fresh waters, with the description of four new species.</title>
        <authorList>
            <person name="Moretto J.A."/>
            <person name="Berthold D.E."/>
            <person name="Lefler F.W."/>
            <person name="Huang I.-S."/>
            <person name="Laughinghouse H. IV."/>
        </authorList>
    </citation>
    <scope>NUCLEOTIDE SEQUENCE [LARGE SCALE GENOMIC DNA]</scope>
    <source>
        <strain evidence="9 10">BLCC-F154</strain>
    </source>
</reference>
<evidence type="ECO:0000256" key="4">
    <source>
        <dbReference type="ARBA" id="ARBA00022723"/>
    </source>
</evidence>
<name>A0ABV4Y512_9CYAN</name>
<dbReference type="EMBL" id="JBHFNS010000015">
    <property type="protein sequence ID" value="MFB2933907.1"/>
    <property type="molecule type" value="Genomic_DNA"/>
</dbReference>
<evidence type="ECO:0000259" key="8">
    <source>
        <dbReference type="Pfam" id="PF01850"/>
    </source>
</evidence>
<comment type="similarity">
    <text evidence="7">Belongs to the PINc/VapC protein family.</text>
</comment>
<accession>A0ABV4Y512</accession>
<evidence type="ECO:0000256" key="3">
    <source>
        <dbReference type="ARBA" id="ARBA00022722"/>
    </source>
</evidence>
<proteinExistence type="inferred from homology"/>
<sequence length="132" mass="14942">MNGTINNYLLDTNIFIYYFNGESLVQPIFNEIITGNAIGFYCPITWSELLCYPNLSAEEANQIRAFLRSMNVVQLTETVLNCTAEIRRDYRLKIPDALIAACALKSSSILVTRNIQDFQRVVGLSLLNPFNP</sequence>
<evidence type="ECO:0000313" key="10">
    <source>
        <dbReference type="Proteomes" id="UP001576776"/>
    </source>
</evidence>
<dbReference type="Gene3D" id="3.40.50.1010">
    <property type="entry name" value="5'-nuclease"/>
    <property type="match status" value="1"/>
</dbReference>
<keyword evidence="5" id="KW-0378">Hydrolase</keyword>
<dbReference type="Pfam" id="PF01850">
    <property type="entry name" value="PIN"/>
    <property type="match status" value="1"/>
</dbReference>
<comment type="caution">
    <text evidence="9">The sequence shown here is derived from an EMBL/GenBank/DDBJ whole genome shotgun (WGS) entry which is preliminary data.</text>
</comment>
<keyword evidence="3" id="KW-0540">Nuclease</keyword>
<feature type="domain" description="PIN" evidence="8">
    <location>
        <begin position="8"/>
        <end position="121"/>
    </location>
</feature>
<protein>
    <submittedName>
        <fullName evidence="9">Type II toxin-antitoxin system VapC family toxin</fullName>
    </submittedName>
</protein>
<dbReference type="Proteomes" id="UP001576776">
    <property type="component" value="Unassembled WGS sequence"/>
</dbReference>
<evidence type="ECO:0000256" key="6">
    <source>
        <dbReference type="ARBA" id="ARBA00022842"/>
    </source>
</evidence>
<keyword evidence="2" id="KW-1277">Toxin-antitoxin system</keyword>
<dbReference type="InterPro" id="IPR050556">
    <property type="entry name" value="Type_II_TA_system_RNase"/>
</dbReference>
<dbReference type="CDD" id="cd18738">
    <property type="entry name" value="PIN_VapC4-5_FitB-like"/>
    <property type="match status" value="1"/>
</dbReference>
<keyword evidence="4" id="KW-0479">Metal-binding</keyword>
<keyword evidence="6" id="KW-0460">Magnesium</keyword>
<evidence type="ECO:0000256" key="7">
    <source>
        <dbReference type="ARBA" id="ARBA00038093"/>
    </source>
</evidence>
<evidence type="ECO:0000313" key="9">
    <source>
        <dbReference type="EMBL" id="MFB2933907.1"/>
    </source>
</evidence>
<dbReference type="PANTHER" id="PTHR33653">
    <property type="entry name" value="RIBONUCLEASE VAPC2"/>
    <property type="match status" value="1"/>
</dbReference>
<evidence type="ECO:0000256" key="1">
    <source>
        <dbReference type="ARBA" id="ARBA00001946"/>
    </source>
</evidence>
<organism evidence="9 10">
    <name type="scientific">Floridaenema fluviatile BLCC-F154</name>
    <dbReference type="NCBI Taxonomy" id="3153640"/>
    <lineage>
        <taxon>Bacteria</taxon>
        <taxon>Bacillati</taxon>
        <taxon>Cyanobacteriota</taxon>
        <taxon>Cyanophyceae</taxon>
        <taxon>Oscillatoriophycideae</taxon>
        <taxon>Aerosakkonematales</taxon>
        <taxon>Aerosakkonemataceae</taxon>
        <taxon>Floridanema</taxon>
        <taxon>Floridanema fluviatile</taxon>
    </lineage>
</organism>
<dbReference type="SUPFAM" id="SSF88723">
    <property type="entry name" value="PIN domain-like"/>
    <property type="match status" value="1"/>
</dbReference>
<dbReference type="InterPro" id="IPR029060">
    <property type="entry name" value="PIN-like_dom_sf"/>
</dbReference>
<dbReference type="InterPro" id="IPR002716">
    <property type="entry name" value="PIN_dom"/>
</dbReference>
<dbReference type="RefSeq" id="WP_413255440.1">
    <property type="nucleotide sequence ID" value="NZ_JBHFNS010000015.1"/>
</dbReference>
<evidence type="ECO:0000256" key="2">
    <source>
        <dbReference type="ARBA" id="ARBA00022649"/>
    </source>
</evidence>
<comment type="cofactor">
    <cofactor evidence="1">
        <name>Mg(2+)</name>
        <dbReference type="ChEBI" id="CHEBI:18420"/>
    </cofactor>
</comment>
<keyword evidence="10" id="KW-1185">Reference proteome</keyword>
<gene>
    <name evidence="9" type="ORF">ACE1B6_01385</name>
</gene>
<evidence type="ECO:0000256" key="5">
    <source>
        <dbReference type="ARBA" id="ARBA00022801"/>
    </source>
</evidence>
<dbReference type="PANTHER" id="PTHR33653:SF1">
    <property type="entry name" value="RIBONUCLEASE VAPC2"/>
    <property type="match status" value="1"/>
</dbReference>